<dbReference type="InterPro" id="IPR029061">
    <property type="entry name" value="THDP-binding"/>
</dbReference>
<evidence type="ECO:0000256" key="2">
    <source>
        <dbReference type="ARBA" id="ARBA00023239"/>
    </source>
</evidence>
<dbReference type="Gene3D" id="3.40.50.970">
    <property type="match status" value="1"/>
</dbReference>
<protein>
    <recommendedName>
        <fullName evidence="3">Thiamine pyrophosphate enzyme TPP-binding domain-containing protein</fullName>
    </recommendedName>
</protein>
<name>A0A0F8Z1A1_9ZZZZ</name>
<dbReference type="PANTHER" id="PTHR42818">
    <property type="entry name" value="SULFOPYRUVATE DECARBOXYLASE SUBUNIT ALPHA"/>
    <property type="match status" value="1"/>
</dbReference>
<gene>
    <name evidence="4" type="ORF">LCGC14_2753500</name>
</gene>
<evidence type="ECO:0000259" key="3">
    <source>
        <dbReference type="Pfam" id="PF02775"/>
    </source>
</evidence>
<evidence type="ECO:0000313" key="4">
    <source>
        <dbReference type="EMBL" id="KKK87413.1"/>
    </source>
</evidence>
<keyword evidence="2" id="KW-0456">Lyase</keyword>
<dbReference type="AlphaFoldDB" id="A0A0F8Z1A1"/>
<feature type="domain" description="Thiamine pyrophosphate enzyme TPP-binding" evidence="3">
    <location>
        <begin position="29"/>
        <end position="123"/>
    </location>
</feature>
<sequence length="152" mass="16689">MAKPIKFSSIQKEKILIKNRCSLCRKIIPKEKVLCIDGDGSILMNLGSLATIANNGPTNLSLVVIDNSSYGSTGDQQTYTSKNTNLDIIAKGAGFRSITVIDNLKDIRQKLSSLSKGCHFILIKALPGNAKVENIQLHPEKLKERFIKSFSI</sequence>
<comment type="caution">
    <text evidence="4">The sequence shown here is derived from an EMBL/GenBank/DDBJ whole genome shotgun (WGS) entry which is preliminary data.</text>
</comment>
<dbReference type="GO" id="GO:0030976">
    <property type="term" value="F:thiamine pyrophosphate binding"/>
    <property type="evidence" value="ECO:0007669"/>
    <property type="project" value="InterPro"/>
</dbReference>
<reference evidence="4" key="1">
    <citation type="journal article" date="2015" name="Nature">
        <title>Complex archaea that bridge the gap between prokaryotes and eukaryotes.</title>
        <authorList>
            <person name="Spang A."/>
            <person name="Saw J.H."/>
            <person name="Jorgensen S.L."/>
            <person name="Zaremba-Niedzwiedzka K."/>
            <person name="Martijn J."/>
            <person name="Lind A.E."/>
            <person name="van Eijk R."/>
            <person name="Schleper C."/>
            <person name="Guy L."/>
            <person name="Ettema T.J."/>
        </authorList>
    </citation>
    <scope>NUCLEOTIDE SEQUENCE</scope>
</reference>
<accession>A0A0F8Z1A1</accession>
<proteinExistence type="predicted"/>
<dbReference type="InterPro" id="IPR011766">
    <property type="entry name" value="TPP_enzyme_TPP-bd"/>
</dbReference>
<dbReference type="PANTHER" id="PTHR42818:SF1">
    <property type="entry name" value="SULFOPYRUVATE DECARBOXYLASE"/>
    <property type="match status" value="1"/>
</dbReference>
<dbReference type="EMBL" id="LAZR01050413">
    <property type="protein sequence ID" value="KKK87413.1"/>
    <property type="molecule type" value="Genomic_DNA"/>
</dbReference>
<evidence type="ECO:0000256" key="1">
    <source>
        <dbReference type="ARBA" id="ARBA00022793"/>
    </source>
</evidence>
<dbReference type="GO" id="GO:0016831">
    <property type="term" value="F:carboxy-lyase activity"/>
    <property type="evidence" value="ECO:0007669"/>
    <property type="project" value="UniProtKB-KW"/>
</dbReference>
<dbReference type="Pfam" id="PF02775">
    <property type="entry name" value="TPP_enzyme_C"/>
    <property type="match status" value="1"/>
</dbReference>
<keyword evidence="1" id="KW-0210">Decarboxylase</keyword>
<organism evidence="4">
    <name type="scientific">marine sediment metagenome</name>
    <dbReference type="NCBI Taxonomy" id="412755"/>
    <lineage>
        <taxon>unclassified sequences</taxon>
        <taxon>metagenomes</taxon>
        <taxon>ecological metagenomes</taxon>
    </lineage>
</organism>
<dbReference type="SUPFAM" id="SSF52518">
    <property type="entry name" value="Thiamin diphosphate-binding fold (THDP-binding)"/>
    <property type="match status" value="1"/>
</dbReference>
<dbReference type="InterPro" id="IPR051818">
    <property type="entry name" value="TPP_dependent_decarboxylase"/>
</dbReference>